<evidence type="ECO:0000313" key="3">
    <source>
        <dbReference type="Proteomes" id="UP001152747"/>
    </source>
</evidence>
<dbReference type="EMBL" id="CANHGI010000004">
    <property type="protein sequence ID" value="CAI5447706.1"/>
    <property type="molecule type" value="Genomic_DNA"/>
</dbReference>
<protein>
    <submittedName>
        <fullName evidence="2">Uncharacterized protein</fullName>
    </submittedName>
</protein>
<feature type="transmembrane region" description="Helical" evidence="1">
    <location>
        <begin position="52"/>
        <end position="75"/>
    </location>
</feature>
<keyword evidence="1" id="KW-1133">Transmembrane helix</keyword>
<proteinExistence type="predicted"/>
<feature type="transmembrane region" description="Helical" evidence="1">
    <location>
        <begin position="142"/>
        <end position="170"/>
    </location>
</feature>
<evidence type="ECO:0000313" key="2">
    <source>
        <dbReference type="EMBL" id="CAI5447706.1"/>
    </source>
</evidence>
<keyword evidence="1" id="KW-0472">Membrane</keyword>
<dbReference type="AlphaFoldDB" id="A0A9P1IN75"/>
<organism evidence="2 3">
    <name type="scientific">Caenorhabditis angaria</name>
    <dbReference type="NCBI Taxonomy" id="860376"/>
    <lineage>
        <taxon>Eukaryota</taxon>
        <taxon>Metazoa</taxon>
        <taxon>Ecdysozoa</taxon>
        <taxon>Nematoda</taxon>
        <taxon>Chromadorea</taxon>
        <taxon>Rhabditida</taxon>
        <taxon>Rhabditina</taxon>
        <taxon>Rhabditomorpha</taxon>
        <taxon>Rhabditoidea</taxon>
        <taxon>Rhabditidae</taxon>
        <taxon>Peloderinae</taxon>
        <taxon>Caenorhabditis</taxon>
    </lineage>
</organism>
<comment type="caution">
    <text evidence="2">The sequence shown here is derived from an EMBL/GenBank/DDBJ whole genome shotgun (WGS) entry which is preliminary data.</text>
</comment>
<dbReference type="Proteomes" id="UP001152747">
    <property type="component" value="Unassembled WGS sequence"/>
</dbReference>
<keyword evidence="1" id="KW-0812">Transmembrane</keyword>
<feature type="transmembrane region" description="Helical" evidence="1">
    <location>
        <begin position="81"/>
        <end position="101"/>
    </location>
</feature>
<name>A0A9P1IN75_9PELO</name>
<feature type="transmembrane region" description="Helical" evidence="1">
    <location>
        <begin position="113"/>
        <end position="130"/>
    </location>
</feature>
<feature type="transmembrane region" description="Helical" evidence="1">
    <location>
        <begin position="12"/>
        <end position="31"/>
    </location>
</feature>
<evidence type="ECO:0000256" key="1">
    <source>
        <dbReference type="SAM" id="Phobius"/>
    </source>
</evidence>
<gene>
    <name evidence="2" type="ORF">CAMP_LOCUS10343</name>
</gene>
<accession>A0A9P1IN75</accession>
<keyword evidence="3" id="KW-1185">Reference proteome</keyword>
<sequence>MVAKADLGAIFKYVMIGLGVLHLLIGILAVVECVREGVTLGDIFPSVKDSSFSISMLPPTFTPFLVGAICLVFAFIPIYYIIIPIILLGLIESGLFLWTMIKIFDFESDLAKMKDPLAIAFLLILMQISLEEMKDRMETLEGIYVFNKVICGMGIFVGVATIAVAAFLAFKHRPGGGGSRSFSSTATS</sequence>
<reference evidence="2" key="1">
    <citation type="submission" date="2022-11" db="EMBL/GenBank/DDBJ databases">
        <authorList>
            <person name="Kikuchi T."/>
        </authorList>
    </citation>
    <scope>NUCLEOTIDE SEQUENCE</scope>
    <source>
        <strain evidence="2">PS1010</strain>
    </source>
</reference>